<dbReference type="Proteomes" id="UP001150603">
    <property type="component" value="Unassembled WGS sequence"/>
</dbReference>
<feature type="non-terminal residue" evidence="1">
    <location>
        <position position="1"/>
    </location>
</feature>
<accession>A0ACC1J7M2</accession>
<proteinExistence type="predicted"/>
<organism evidence="1 2">
    <name type="scientific">Linderina macrospora</name>
    <dbReference type="NCBI Taxonomy" id="4868"/>
    <lineage>
        <taxon>Eukaryota</taxon>
        <taxon>Fungi</taxon>
        <taxon>Fungi incertae sedis</taxon>
        <taxon>Zoopagomycota</taxon>
        <taxon>Kickxellomycotina</taxon>
        <taxon>Kickxellomycetes</taxon>
        <taxon>Kickxellales</taxon>
        <taxon>Kickxellaceae</taxon>
        <taxon>Linderina</taxon>
    </lineage>
</organism>
<name>A0ACC1J7M2_9FUNG</name>
<keyword evidence="2" id="KW-1185">Reference proteome</keyword>
<evidence type="ECO:0000313" key="1">
    <source>
        <dbReference type="EMBL" id="KAJ1940483.1"/>
    </source>
</evidence>
<comment type="caution">
    <text evidence="1">The sequence shown here is derived from an EMBL/GenBank/DDBJ whole genome shotgun (WGS) entry which is preliminary data.</text>
</comment>
<keyword evidence="1" id="KW-0808">Transferase</keyword>
<dbReference type="EC" id="2.4.1.2" evidence="1"/>
<dbReference type="EMBL" id="JANBPW010002532">
    <property type="protein sequence ID" value="KAJ1940483.1"/>
    <property type="molecule type" value="Genomic_DNA"/>
</dbReference>
<sequence>GGQGRVKRVAVAVATGVSAVVVVGGALAMVDSRYYGHLVAAGWNQVKYNVVSGHSDLYGTEPWYFYIKNGLINGNIIMVLALLSLPAWITYYVVLRLTTSTGTAGPTVDRLFASHRLLLYRILPFFVSLGIFSLQPHKEERFLAIAYPHMCFNAAVCLSLLHPLRAWMQAKTKQRWAAQSDLFNMGILAVAAAIGLLRMGALHQYYGGVASVFLLLPKLTASGSAAGNMLLPIGMTIKTLWGDRKVLKEEAMGGDAQKVVCMGKDWYRFPSSYWLPAGYRLEFIESQFTGHLPGSFVPVSQTDGQSVVDSTRARRADFNDLNRWEPSHVVSESQCDYMVDTEFPSAAGGEEVPFARREKEWRKRGCERILDAQGSGALGRVLYLPPQVNGRWQRWGEICVFERLE</sequence>
<gene>
    <name evidence="1" type="primary">ALG9_1</name>
    <name evidence="1" type="ORF">FBU59_003799</name>
</gene>
<evidence type="ECO:0000313" key="2">
    <source>
        <dbReference type="Proteomes" id="UP001150603"/>
    </source>
</evidence>
<reference evidence="1" key="1">
    <citation type="submission" date="2022-07" db="EMBL/GenBank/DDBJ databases">
        <title>Phylogenomic reconstructions and comparative analyses of Kickxellomycotina fungi.</title>
        <authorList>
            <person name="Reynolds N.K."/>
            <person name="Stajich J.E."/>
            <person name="Barry K."/>
            <person name="Grigoriev I.V."/>
            <person name="Crous P."/>
            <person name="Smith M.E."/>
        </authorList>
    </citation>
    <scope>NUCLEOTIDE SEQUENCE</scope>
    <source>
        <strain evidence="1">NRRL 5244</strain>
    </source>
</reference>
<protein>
    <submittedName>
        <fullName evidence="1">Mannosyltransferase</fullName>
        <ecNumber evidence="1">2.4.1.2</ecNumber>
    </submittedName>
</protein>
<keyword evidence="1" id="KW-0328">Glycosyltransferase</keyword>